<dbReference type="InterPro" id="IPR008271">
    <property type="entry name" value="Ser/Thr_kinase_AS"/>
</dbReference>
<feature type="repeat" description="WD" evidence="8">
    <location>
        <begin position="744"/>
        <end position="780"/>
    </location>
</feature>
<dbReference type="Gene3D" id="2.130.10.10">
    <property type="entry name" value="YVTN repeat-like/Quinoprotein amine dehydrogenase"/>
    <property type="match status" value="3"/>
</dbReference>
<dbReference type="PROSITE" id="PS50011">
    <property type="entry name" value="PROTEIN_KINASE_DOM"/>
    <property type="match status" value="1"/>
</dbReference>
<feature type="repeat" description="WD" evidence="8">
    <location>
        <begin position="409"/>
        <end position="444"/>
    </location>
</feature>
<dbReference type="InterPro" id="IPR015943">
    <property type="entry name" value="WD40/YVTN_repeat-like_dom_sf"/>
</dbReference>
<keyword evidence="7 9" id="KW-0067">ATP-binding</keyword>
<keyword evidence="3" id="KW-0808">Transferase</keyword>
<dbReference type="InterPro" id="IPR011047">
    <property type="entry name" value="Quinoprotein_ADH-like_sf"/>
</dbReference>
<dbReference type="PROSITE" id="PS50294">
    <property type="entry name" value="WD_REPEATS_REGION"/>
    <property type="match status" value="2"/>
</dbReference>
<dbReference type="PROSITE" id="PS00107">
    <property type="entry name" value="PROTEIN_KINASE_ATP"/>
    <property type="match status" value="1"/>
</dbReference>
<keyword evidence="6" id="KW-0418">Kinase</keyword>
<reference evidence="11" key="1">
    <citation type="submission" date="2020-10" db="EMBL/GenBank/DDBJ databases">
        <title>Taxonomic study of unclassified bacteria belonging to the class Ktedonobacteria.</title>
        <authorList>
            <person name="Yabe S."/>
            <person name="Wang C.M."/>
            <person name="Zheng Y."/>
            <person name="Sakai Y."/>
            <person name="Cavaletti L."/>
            <person name="Monciardini P."/>
            <person name="Donadio S."/>
        </authorList>
    </citation>
    <scope>NUCLEOTIDE SEQUENCE</scope>
    <source>
        <strain evidence="11">ID150040</strain>
    </source>
</reference>
<keyword evidence="2 8" id="KW-0853">WD repeat</keyword>
<feature type="domain" description="Protein kinase" evidence="10">
    <location>
        <begin position="17"/>
        <end position="282"/>
    </location>
</feature>
<evidence type="ECO:0000256" key="1">
    <source>
        <dbReference type="ARBA" id="ARBA00012513"/>
    </source>
</evidence>
<evidence type="ECO:0000313" key="12">
    <source>
        <dbReference type="Proteomes" id="UP000597444"/>
    </source>
</evidence>
<dbReference type="PROSITE" id="PS00108">
    <property type="entry name" value="PROTEIN_KINASE_ST"/>
    <property type="match status" value="1"/>
</dbReference>
<dbReference type="PANTHER" id="PTHR43289:SF6">
    <property type="entry name" value="SERINE_THREONINE-PROTEIN KINASE NEKL-3"/>
    <property type="match status" value="1"/>
</dbReference>
<evidence type="ECO:0000256" key="5">
    <source>
        <dbReference type="ARBA" id="ARBA00022741"/>
    </source>
</evidence>
<dbReference type="SUPFAM" id="SSF50998">
    <property type="entry name" value="Quinoprotein alcohol dehydrogenase-like"/>
    <property type="match status" value="1"/>
</dbReference>
<dbReference type="Pfam" id="PF00069">
    <property type="entry name" value="Pkinase"/>
    <property type="match status" value="1"/>
</dbReference>
<evidence type="ECO:0000313" key="11">
    <source>
        <dbReference type="EMBL" id="GHO98027.1"/>
    </source>
</evidence>
<evidence type="ECO:0000256" key="8">
    <source>
        <dbReference type="PROSITE-ProRule" id="PRU00221"/>
    </source>
</evidence>
<dbReference type="PANTHER" id="PTHR43289">
    <property type="entry name" value="MITOGEN-ACTIVATED PROTEIN KINASE KINASE KINASE 20-RELATED"/>
    <property type="match status" value="1"/>
</dbReference>
<dbReference type="SMART" id="SM00320">
    <property type="entry name" value="WD40"/>
    <property type="match status" value="5"/>
</dbReference>
<accession>A0A8J3N895</accession>
<dbReference type="Proteomes" id="UP000597444">
    <property type="component" value="Unassembled WGS sequence"/>
</dbReference>
<dbReference type="InterPro" id="IPR017441">
    <property type="entry name" value="Protein_kinase_ATP_BS"/>
</dbReference>
<evidence type="ECO:0000256" key="2">
    <source>
        <dbReference type="ARBA" id="ARBA00022574"/>
    </source>
</evidence>
<dbReference type="EC" id="2.7.11.1" evidence="1"/>
<dbReference type="SUPFAM" id="SSF56112">
    <property type="entry name" value="Protein kinase-like (PK-like)"/>
    <property type="match status" value="1"/>
</dbReference>
<evidence type="ECO:0000256" key="9">
    <source>
        <dbReference type="PROSITE-ProRule" id="PRU10141"/>
    </source>
</evidence>
<dbReference type="InterPro" id="IPR019775">
    <property type="entry name" value="WD40_repeat_CS"/>
</dbReference>
<dbReference type="GO" id="GO:0004674">
    <property type="term" value="F:protein serine/threonine kinase activity"/>
    <property type="evidence" value="ECO:0007669"/>
    <property type="project" value="UniProtKB-EC"/>
</dbReference>
<keyword evidence="12" id="KW-1185">Reference proteome</keyword>
<gene>
    <name evidence="11" type="ORF">KSF_080750</name>
</gene>
<dbReference type="EMBL" id="BNJK01000002">
    <property type="protein sequence ID" value="GHO98027.1"/>
    <property type="molecule type" value="Genomic_DNA"/>
</dbReference>
<proteinExistence type="predicted"/>
<evidence type="ECO:0000256" key="6">
    <source>
        <dbReference type="ARBA" id="ARBA00022777"/>
    </source>
</evidence>
<keyword evidence="4" id="KW-0677">Repeat</keyword>
<evidence type="ECO:0000256" key="3">
    <source>
        <dbReference type="ARBA" id="ARBA00022679"/>
    </source>
</evidence>
<evidence type="ECO:0000259" key="10">
    <source>
        <dbReference type="PROSITE" id="PS50011"/>
    </source>
</evidence>
<feature type="binding site" evidence="9">
    <location>
        <position position="46"/>
    </location>
    <ligand>
        <name>ATP</name>
        <dbReference type="ChEBI" id="CHEBI:30616"/>
    </ligand>
</feature>
<dbReference type="InterPro" id="IPR001680">
    <property type="entry name" value="WD40_rpt"/>
</dbReference>
<dbReference type="PROSITE" id="PS50082">
    <property type="entry name" value="WD_REPEATS_2"/>
    <property type="match status" value="2"/>
</dbReference>
<dbReference type="Gene3D" id="3.30.200.20">
    <property type="entry name" value="Phosphorylase Kinase, domain 1"/>
    <property type="match status" value="1"/>
</dbReference>
<name>A0A8J3N895_9CHLR</name>
<dbReference type="Pfam" id="PF00400">
    <property type="entry name" value="WD40"/>
    <property type="match status" value="2"/>
</dbReference>
<protein>
    <recommendedName>
        <fullName evidence="1">non-specific serine/threonine protein kinase</fullName>
        <ecNumber evidence="1">2.7.11.1</ecNumber>
    </recommendedName>
</protein>
<evidence type="ECO:0000256" key="4">
    <source>
        <dbReference type="ARBA" id="ARBA00022737"/>
    </source>
</evidence>
<comment type="caution">
    <text evidence="11">The sequence shown here is derived from an EMBL/GenBank/DDBJ whole genome shotgun (WGS) entry which is preliminary data.</text>
</comment>
<dbReference type="AlphaFoldDB" id="A0A8J3N895"/>
<evidence type="ECO:0000256" key="7">
    <source>
        <dbReference type="ARBA" id="ARBA00022840"/>
    </source>
</evidence>
<dbReference type="SMART" id="SM00220">
    <property type="entry name" value="S_TKc"/>
    <property type="match status" value="1"/>
</dbReference>
<dbReference type="CDD" id="cd14014">
    <property type="entry name" value="STKc_PknB_like"/>
    <property type="match status" value="1"/>
</dbReference>
<organism evidence="11 12">
    <name type="scientific">Reticulibacter mediterranei</name>
    <dbReference type="NCBI Taxonomy" id="2778369"/>
    <lineage>
        <taxon>Bacteria</taxon>
        <taxon>Bacillati</taxon>
        <taxon>Chloroflexota</taxon>
        <taxon>Ktedonobacteria</taxon>
        <taxon>Ktedonobacterales</taxon>
        <taxon>Reticulibacteraceae</taxon>
        <taxon>Reticulibacter</taxon>
    </lineage>
</organism>
<dbReference type="GO" id="GO:0005524">
    <property type="term" value="F:ATP binding"/>
    <property type="evidence" value="ECO:0007669"/>
    <property type="project" value="UniProtKB-UniRule"/>
</dbReference>
<dbReference type="PROSITE" id="PS00678">
    <property type="entry name" value="WD_REPEATS_1"/>
    <property type="match status" value="1"/>
</dbReference>
<keyword evidence="5 9" id="KW-0547">Nucleotide-binding</keyword>
<sequence>MLTAQGVDWQGKMLGRYRLKRLLGRGGMGEVWQAEDTELDRQIAIKLLTPVLRHEKEYLDAFAAEARLAAALEHPHILPVHDFGEFSSGDDVITYLISPLVDGGSLRDHLKKRKEILPVTVALNYLRQAAEAIDYAHSKHILHRDIKPGNMLLQENWLFLSDFGLAKLLTTHTYRSRTHAGAGTPGYIAPEQIRGRAEPASDLYSLAVVAYQLLTGHLPFLDDDPFGVFLKHLNETPPPPRQYNPSLPEAMEQTILQGLAKLPAERHSSCLAFVSELEHNWQAHGQALDPETTLIAPWNKRVLANLPTQQMDNTASEQSSQTITPITVSDEVTYIQHPSSTTPTGIENKKEERQEATTQKIVGRRGFLAGGAAAALFLAGGGLAASTLYQLAQKPGPKKMSTGVPVLKLTGHTEEVYNVRWNPQGRYLASCGVDANVLIWDIDNLIPSSTKQIRTASQPSTLWKPDTKYESSYLIDWSPDGHTLAMVSDKDTWGGTNTAIETVDIFAPHPRPDWYLGNKMLPITINTIIQCLAWSPKGDLIATSHTNSSINPSEVKVILWHAHQPTQQVTILNDATTRPQDAYYPYMRSLCWSADGAWVIGVDTVFKVHLWNVAVPTQPQSFTLPNRLTAYPQAKIFRFSIAASPANSTRIAVSDGDVAVIYDIQQKKNLRLLGSDDPEARQALAGPGTSQYYSQVNPLVWSPDGRYLAGSYLSAKKIFIWDLQNSNPRMKDGVQMPDFVFGQKNGHSDLIMDLSWSPDGRYLASSSFDSTVIIWQVDAA</sequence>
<dbReference type="Pfam" id="PF07676">
    <property type="entry name" value="PD40"/>
    <property type="match status" value="1"/>
</dbReference>
<dbReference type="Gene3D" id="1.10.510.10">
    <property type="entry name" value="Transferase(Phosphotransferase) domain 1"/>
    <property type="match status" value="1"/>
</dbReference>
<dbReference type="InterPro" id="IPR011009">
    <property type="entry name" value="Kinase-like_dom_sf"/>
</dbReference>
<dbReference type="InterPro" id="IPR000719">
    <property type="entry name" value="Prot_kinase_dom"/>
</dbReference>
<dbReference type="InterPro" id="IPR011659">
    <property type="entry name" value="WD40"/>
</dbReference>